<dbReference type="OrthoDB" id="3269740at2759"/>
<dbReference type="EMBL" id="KN832798">
    <property type="protein sequence ID" value="KII82659.1"/>
    <property type="molecule type" value="Genomic_DNA"/>
</dbReference>
<name>A0A0C9T0M6_PLICR</name>
<dbReference type="Proteomes" id="UP000053263">
    <property type="component" value="Unassembled WGS sequence"/>
</dbReference>
<dbReference type="InterPro" id="IPR043502">
    <property type="entry name" value="DNA/RNA_pol_sf"/>
</dbReference>
<feature type="domain" description="DNA-directed RNA polymerase C-terminal" evidence="1">
    <location>
        <begin position="1"/>
        <end position="87"/>
    </location>
</feature>
<protein>
    <submittedName>
        <fullName evidence="2">Unplaced genomic scaffold PLICRscaffold_245, whole genome shotgun sequence</fullName>
    </submittedName>
</protein>
<reference evidence="2 3" key="1">
    <citation type="submission" date="2014-06" db="EMBL/GenBank/DDBJ databases">
        <title>Evolutionary Origins and Diversification of the Mycorrhizal Mutualists.</title>
        <authorList>
            <consortium name="DOE Joint Genome Institute"/>
            <consortium name="Mycorrhizal Genomics Consortium"/>
            <person name="Kohler A."/>
            <person name="Kuo A."/>
            <person name="Nagy L.G."/>
            <person name="Floudas D."/>
            <person name="Copeland A."/>
            <person name="Barry K.W."/>
            <person name="Cichocki N."/>
            <person name="Veneault-Fourrey C."/>
            <person name="LaButti K."/>
            <person name="Lindquist E.A."/>
            <person name="Lipzen A."/>
            <person name="Lundell T."/>
            <person name="Morin E."/>
            <person name="Murat C."/>
            <person name="Riley R."/>
            <person name="Ohm R."/>
            <person name="Sun H."/>
            <person name="Tunlid A."/>
            <person name="Henrissat B."/>
            <person name="Grigoriev I.V."/>
            <person name="Hibbett D.S."/>
            <person name="Martin F."/>
        </authorList>
    </citation>
    <scope>NUCLEOTIDE SEQUENCE [LARGE SCALE GENOMIC DNA]</scope>
    <source>
        <strain evidence="2 3">FD-325 SS-3</strain>
    </source>
</reference>
<organism evidence="2 3">
    <name type="scientific">Plicaturopsis crispa FD-325 SS-3</name>
    <dbReference type="NCBI Taxonomy" id="944288"/>
    <lineage>
        <taxon>Eukaryota</taxon>
        <taxon>Fungi</taxon>
        <taxon>Dikarya</taxon>
        <taxon>Basidiomycota</taxon>
        <taxon>Agaricomycotina</taxon>
        <taxon>Agaricomycetes</taxon>
        <taxon>Agaricomycetidae</taxon>
        <taxon>Amylocorticiales</taxon>
        <taxon>Amylocorticiaceae</taxon>
        <taxon>Plicatura</taxon>
        <taxon>Plicaturopsis crispa</taxon>
    </lineage>
</organism>
<proteinExistence type="predicted"/>
<dbReference type="SUPFAM" id="SSF56672">
    <property type="entry name" value="DNA/RNA polymerases"/>
    <property type="match status" value="1"/>
</dbReference>
<dbReference type="Gene3D" id="3.30.70.370">
    <property type="match status" value="1"/>
</dbReference>
<evidence type="ECO:0000259" key="1">
    <source>
        <dbReference type="Pfam" id="PF00940"/>
    </source>
</evidence>
<dbReference type="HOGENOM" id="CLU_1960494_0_0_1"/>
<gene>
    <name evidence="2" type="ORF">PLICRDRAFT_677072</name>
</gene>
<sequence length="128" mass="14426">MPNLIHSLDGASLALIVGLFFNDNEFNSKGINFFSIHDCFAVTANNVGALIKLIKLVYIKIYSDDSYLKRFDQGIINSIKLQFGDNAFNDETKIIKVNGYIFEFPDVDQIIVGRIKANKIMNAQFIIT</sequence>
<dbReference type="Pfam" id="PF00940">
    <property type="entry name" value="RNA_pol"/>
    <property type="match status" value="1"/>
</dbReference>
<accession>A0A0C9T0M6</accession>
<dbReference type="AlphaFoldDB" id="A0A0C9T0M6"/>
<dbReference type="InterPro" id="IPR046950">
    <property type="entry name" value="DNA-dir_Rpol_C_phage-type"/>
</dbReference>
<evidence type="ECO:0000313" key="3">
    <source>
        <dbReference type="Proteomes" id="UP000053263"/>
    </source>
</evidence>
<evidence type="ECO:0000313" key="2">
    <source>
        <dbReference type="EMBL" id="KII82659.1"/>
    </source>
</evidence>
<keyword evidence="3" id="KW-1185">Reference proteome</keyword>